<gene>
    <name evidence="3" type="ORF">TrST_g11795</name>
</gene>
<dbReference type="OrthoDB" id="187829at2759"/>
<sequence>MGGFISTTKDFPTTDNGSPKVHVVSKRRLSGRPAYGAFSAGVNTMNKMRTRSDFCLLKIFETEVVVTAFGLWARDEGASDAVKYLNFIRAVNDLKDDLLKNSYGAKEKRHKLMEVFTKYISYKEENERSANEMTSGRANCSRIKMDSATMETITLGFESRAADENIFDLAYEKCYQVLKFDYMPRFLISDTFVKLEDGTRSRRGSSTKVVDMGAILNEALAVSSLLTYLKGKGDTNMISYTKLWVQISAYITSLSRDTKPYELEAKAGVIKMEIKKLVDEGVLRLPKGLEDPIRHKLGSSVAEAVQVSRDLMNYLADNLHTKIQKGFLKSKEFEAFVETAPPDFHLDSTIMHLATFKDDKQLQETKDDYLEELTASTDFSFVFRESLLSAYYRRYLRLTFCEENYFFAQEVRDLQNGEHNRLRAWMTATKSTPRVVEEDKKETNSDSDDLIERCIAIYDNYIVDGRKYEVNIPSKVKLAIGEKVKAGEFHKGMFHEAEVEMCRVLEFDSFDRFKKHYIYDHFKRAFFVKFSQRNFVVGDTVKGEVERFSSHRASSGKNLLG</sequence>
<proteinExistence type="predicted"/>
<dbReference type="InterPro" id="IPR044926">
    <property type="entry name" value="RGS_subdomain_2"/>
</dbReference>
<dbReference type="SMART" id="SM00315">
    <property type="entry name" value="RGS"/>
    <property type="match status" value="2"/>
</dbReference>
<dbReference type="AlphaFoldDB" id="A0A9W7B4C3"/>
<keyword evidence="4" id="KW-1185">Reference proteome</keyword>
<reference evidence="4" key="1">
    <citation type="journal article" date="2023" name="Commun. Biol.">
        <title>Genome analysis of Parmales, the sister group of diatoms, reveals the evolutionary specialization of diatoms from phago-mixotrophs to photoautotrophs.</title>
        <authorList>
            <person name="Ban H."/>
            <person name="Sato S."/>
            <person name="Yoshikawa S."/>
            <person name="Yamada K."/>
            <person name="Nakamura Y."/>
            <person name="Ichinomiya M."/>
            <person name="Sato N."/>
            <person name="Blanc-Mathieu R."/>
            <person name="Endo H."/>
            <person name="Kuwata A."/>
            <person name="Ogata H."/>
        </authorList>
    </citation>
    <scope>NUCLEOTIDE SEQUENCE [LARGE SCALE GENOMIC DNA]</scope>
    <source>
        <strain evidence="4">NIES 3701</strain>
    </source>
</reference>
<dbReference type="CDD" id="cd07440">
    <property type="entry name" value="RGS"/>
    <property type="match status" value="1"/>
</dbReference>
<evidence type="ECO:0000256" key="1">
    <source>
        <dbReference type="SAM" id="MobiDB-lite"/>
    </source>
</evidence>
<dbReference type="SUPFAM" id="SSF48097">
    <property type="entry name" value="Regulator of G-protein signaling, RGS"/>
    <property type="match status" value="2"/>
</dbReference>
<dbReference type="InterPro" id="IPR016137">
    <property type="entry name" value="RGS"/>
</dbReference>
<feature type="domain" description="RGS" evidence="2">
    <location>
        <begin position="378"/>
        <end position="523"/>
    </location>
</feature>
<evidence type="ECO:0000313" key="3">
    <source>
        <dbReference type="EMBL" id="GMH81270.1"/>
    </source>
</evidence>
<dbReference type="Proteomes" id="UP001165085">
    <property type="component" value="Unassembled WGS sequence"/>
</dbReference>
<dbReference type="Pfam" id="PF00615">
    <property type="entry name" value="RGS"/>
    <property type="match status" value="1"/>
</dbReference>
<feature type="domain" description="RGS" evidence="2">
    <location>
        <begin position="55"/>
        <end position="196"/>
    </location>
</feature>
<dbReference type="EMBL" id="BRXY01000255">
    <property type="protein sequence ID" value="GMH81270.1"/>
    <property type="molecule type" value="Genomic_DNA"/>
</dbReference>
<evidence type="ECO:0000259" key="2">
    <source>
        <dbReference type="PROSITE" id="PS50132"/>
    </source>
</evidence>
<dbReference type="PANTHER" id="PTHR10845">
    <property type="entry name" value="REGULATOR OF G PROTEIN SIGNALING"/>
    <property type="match status" value="1"/>
</dbReference>
<feature type="compositionally biased region" description="Polar residues" evidence="1">
    <location>
        <begin position="1"/>
        <end position="17"/>
    </location>
</feature>
<evidence type="ECO:0000313" key="4">
    <source>
        <dbReference type="Proteomes" id="UP001165085"/>
    </source>
</evidence>
<name>A0A9W7B4C3_9STRA</name>
<comment type="caution">
    <text evidence="3">The sequence shown here is derived from an EMBL/GenBank/DDBJ whole genome shotgun (WGS) entry which is preliminary data.</text>
</comment>
<dbReference type="PANTHER" id="PTHR10845:SF192">
    <property type="entry name" value="DOUBLE HIT, ISOFORM B"/>
    <property type="match status" value="1"/>
</dbReference>
<dbReference type="InterPro" id="IPR036305">
    <property type="entry name" value="RGS_sf"/>
</dbReference>
<protein>
    <recommendedName>
        <fullName evidence="2">RGS domain-containing protein</fullName>
    </recommendedName>
</protein>
<dbReference type="Gene3D" id="1.10.167.10">
    <property type="entry name" value="Regulator of G-protein Signalling 4, domain 2"/>
    <property type="match status" value="2"/>
</dbReference>
<accession>A0A9W7B4C3</accession>
<feature type="region of interest" description="Disordered" evidence="1">
    <location>
        <begin position="1"/>
        <end position="20"/>
    </location>
</feature>
<organism evidence="3 4">
    <name type="scientific">Triparma strigata</name>
    <dbReference type="NCBI Taxonomy" id="1606541"/>
    <lineage>
        <taxon>Eukaryota</taxon>
        <taxon>Sar</taxon>
        <taxon>Stramenopiles</taxon>
        <taxon>Ochrophyta</taxon>
        <taxon>Bolidophyceae</taxon>
        <taxon>Parmales</taxon>
        <taxon>Triparmaceae</taxon>
        <taxon>Triparma</taxon>
    </lineage>
</organism>
<dbReference type="PROSITE" id="PS50132">
    <property type="entry name" value="RGS"/>
    <property type="match status" value="2"/>
</dbReference>